<keyword evidence="1" id="KW-0812">Transmembrane</keyword>
<protein>
    <submittedName>
        <fullName evidence="3">Uncharacterized protein DUF2489</fullName>
    </submittedName>
</protein>
<keyword evidence="4" id="KW-1185">Reference proteome</keyword>
<evidence type="ECO:0000259" key="2">
    <source>
        <dbReference type="Pfam" id="PF10675"/>
    </source>
</evidence>
<gene>
    <name evidence="3" type="ORF">C8D72_0981</name>
</gene>
<dbReference type="OrthoDB" id="5740155at2"/>
<feature type="domain" description="DUF2489" evidence="2">
    <location>
        <begin position="27"/>
        <end position="151"/>
    </location>
</feature>
<evidence type="ECO:0000313" key="3">
    <source>
        <dbReference type="EMBL" id="REC96299.1"/>
    </source>
</evidence>
<dbReference type="InterPro" id="IPR019617">
    <property type="entry name" value="DUF2489"/>
</dbReference>
<name>A0A3D9E189_9GAMM</name>
<accession>A0A3D9E189</accession>
<comment type="caution">
    <text evidence="3">The sequence shown here is derived from an EMBL/GenBank/DDBJ whole genome shotgun (WGS) entry which is preliminary data.</text>
</comment>
<reference evidence="3 4" key="1">
    <citation type="submission" date="2018-07" db="EMBL/GenBank/DDBJ databases">
        <title>Genomic Encyclopedia of Type Strains, Phase IV (KMG-IV): sequencing the most valuable type-strain genomes for metagenomic binning, comparative biology and taxonomic classification.</title>
        <authorList>
            <person name="Goeker M."/>
        </authorList>
    </citation>
    <scope>NUCLEOTIDE SEQUENCE [LARGE SCALE GENOMIC DNA]</scope>
    <source>
        <strain evidence="3 4">DSM 14324</strain>
    </source>
</reference>
<sequence length="161" mass="18576">MLKGVMYTVSQIWAMSLLGMALVIVGVLLAVIWRMSRELRRRRQRQEEEQAQAEYQCLSNLNVIGRAMQEGQMDLAEGCLRARVIIDILDAGWWEDEELAVIALVSDNTAHLHTHQARSTLTARERMQEDQHRLQVVDKHEADILQAARKLIRRTDHVAMH</sequence>
<evidence type="ECO:0000256" key="1">
    <source>
        <dbReference type="SAM" id="Phobius"/>
    </source>
</evidence>
<dbReference type="AlphaFoldDB" id="A0A3D9E189"/>
<evidence type="ECO:0000313" key="4">
    <source>
        <dbReference type="Proteomes" id="UP000256334"/>
    </source>
</evidence>
<dbReference type="Proteomes" id="UP000256334">
    <property type="component" value="Unassembled WGS sequence"/>
</dbReference>
<dbReference type="Pfam" id="PF10675">
    <property type="entry name" value="DUF2489"/>
    <property type="match status" value="1"/>
</dbReference>
<keyword evidence="1" id="KW-0472">Membrane</keyword>
<keyword evidence="1" id="KW-1133">Transmembrane helix</keyword>
<feature type="transmembrane region" description="Helical" evidence="1">
    <location>
        <begin position="12"/>
        <end position="33"/>
    </location>
</feature>
<proteinExistence type="predicted"/>
<dbReference type="EMBL" id="QRDJ01000006">
    <property type="protein sequence ID" value="REC96299.1"/>
    <property type="molecule type" value="Genomic_DNA"/>
</dbReference>
<organism evidence="3 4">
    <name type="scientific">Kushneria indalinina DSM 14324</name>
    <dbReference type="NCBI Taxonomy" id="1122140"/>
    <lineage>
        <taxon>Bacteria</taxon>
        <taxon>Pseudomonadati</taxon>
        <taxon>Pseudomonadota</taxon>
        <taxon>Gammaproteobacteria</taxon>
        <taxon>Oceanospirillales</taxon>
        <taxon>Halomonadaceae</taxon>
        <taxon>Kushneria</taxon>
    </lineage>
</organism>